<organism evidence="1 2">
    <name type="scientific">Protea cynaroides</name>
    <dbReference type="NCBI Taxonomy" id="273540"/>
    <lineage>
        <taxon>Eukaryota</taxon>
        <taxon>Viridiplantae</taxon>
        <taxon>Streptophyta</taxon>
        <taxon>Embryophyta</taxon>
        <taxon>Tracheophyta</taxon>
        <taxon>Spermatophyta</taxon>
        <taxon>Magnoliopsida</taxon>
        <taxon>Proteales</taxon>
        <taxon>Proteaceae</taxon>
        <taxon>Protea</taxon>
    </lineage>
</organism>
<name>A0A9Q0H6L3_9MAGN</name>
<evidence type="ECO:0000313" key="2">
    <source>
        <dbReference type="Proteomes" id="UP001141806"/>
    </source>
</evidence>
<dbReference type="Proteomes" id="UP001141806">
    <property type="component" value="Unassembled WGS sequence"/>
</dbReference>
<reference evidence="1" key="1">
    <citation type="journal article" date="2023" name="Plant J.">
        <title>The genome of the king protea, Protea cynaroides.</title>
        <authorList>
            <person name="Chang J."/>
            <person name="Duong T.A."/>
            <person name="Schoeman C."/>
            <person name="Ma X."/>
            <person name="Roodt D."/>
            <person name="Barker N."/>
            <person name="Li Z."/>
            <person name="Van de Peer Y."/>
            <person name="Mizrachi E."/>
        </authorList>
    </citation>
    <scope>NUCLEOTIDE SEQUENCE</scope>
    <source>
        <tissue evidence="1">Young leaves</tissue>
    </source>
</reference>
<accession>A0A9Q0H6L3</accession>
<evidence type="ECO:0000313" key="1">
    <source>
        <dbReference type="EMBL" id="KAJ4960787.1"/>
    </source>
</evidence>
<keyword evidence="2" id="KW-1185">Reference proteome</keyword>
<dbReference type="EMBL" id="JAMYWD010000009">
    <property type="protein sequence ID" value="KAJ4960787.1"/>
    <property type="molecule type" value="Genomic_DNA"/>
</dbReference>
<gene>
    <name evidence="1" type="ORF">NE237_020697</name>
</gene>
<comment type="caution">
    <text evidence="1">The sequence shown here is derived from an EMBL/GenBank/DDBJ whole genome shotgun (WGS) entry which is preliminary data.</text>
</comment>
<proteinExistence type="predicted"/>
<sequence length="154" mass="16247">MAISDLPHNLSSTMVQENSATVDRQNGGVQNGVSFLALNPHHATPTSKVTDDSDVEPLISIASLGKQPPEISSQLPIVPSFLPFSNATTSSSSALPQQASSMLSFGSTDFGSSISASLAALHHPPDHQCGALTLDYLLVLLHRFPPKDSSWISQ</sequence>
<protein>
    <submittedName>
        <fullName evidence="1">Uncharacterized protein</fullName>
    </submittedName>
</protein>
<dbReference type="AlphaFoldDB" id="A0A9Q0H6L3"/>